<dbReference type="GO" id="GO:0005737">
    <property type="term" value="C:cytoplasm"/>
    <property type="evidence" value="ECO:0007669"/>
    <property type="project" value="UniProtKB-ARBA"/>
</dbReference>
<reference evidence="8 9" key="1">
    <citation type="submission" date="2016-10" db="EMBL/GenBank/DDBJ databases">
        <authorList>
            <person name="de Groot N.N."/>
        </authorList>
    </citation>
    <scope>NUCLEOTIDE SEQUENCE [LARGE SCALE GENOMIC DNA]</scope>
    <source>
        <strain evidence="8 9">DSM 9990</strain>
    </source>
</reference>
<dbReference type="PANTHER" id="PTHR21349">
    <property type="entry name" value="50S RIBOSOMAL PROTEIN L21"/>
    <property type="match status" value="1"/>
</dbReference>
<organism evidence="8 9">
    <name type="scientific">Thermodesulforhabdus norvegica</name>
    <dbReference type="NCBI Taxonomy" id="39841"/>
    <lineage>
        <taxon>Bacteria</taxon>
        <taxon>Pseudomonadati</taxon>
        <taxon>Thermodesulfobacteriota</taxon>
        <taxon>Syntrophobacteria</taxon>
        <taxon>Syntrophobacterales</taxon>
        <taxon>Thermodesulforhabdaceae</taxon>
        <taxon>Thermodesulforhabdus</taxon>
    </lineage>
</organism>
<dbReference type="GO" id="GO:0003735">
    <property type="term" value="F:structural constituent of ribosome"/>
    <property type="evidence" value="ECO:0007669"/>
    <property type="project" value="InterPro"/>
</dbReference>
<evidence type="ECO:0000256" key="3">
    <source>
        <dbReference type="ARBA" id="ARBA00022884"/>
    </source>
</evidence>
<dbReference type="GO" id="GO:1990904">
    <property type="term" value="C:ribonucleoprotein complex"/>
    <property type="evidence" value="ECO:0007669"/>
    <property type="project" value="UniProtKB-KW"/>
</dbReference>
<proteinExistence type="inferred from homology"/>
<evidence type="ECO:0000256" key="5">
    <source>
        <dbReference type="ARBA" id="ARBA00023274"/>
    </source>
</evidence>
<gene>
    <name evidence="6" type="primary">rplU</name>
    <name evidence="8" type="ORF">SAMN05660836_01746</name>
</gene>
<name>A0A1I4UB70_9BACT</name>
<comment type="subunit">
    <text evidence="6">Part of the 50S ribosomal subunit. Contacts protein L20.</text>
</comment>
<dbReference type="InterPro" id="IPR018258">
    <property type="entry name" value="Ribosomal_bL21_CS"/>
</dbReference>
<dbReference type="Pfam" id="PF00829">
    <property type="entry name" value="Ribosomal_L21p"/>
    <property type="match status" value="1"/>
</dbReference>
<dbReference type="PROSITE" id="PS01169">
    <property type="entry name" value="RIBOSOMAL_L21"/>
    <property type="match status" value="1"/>
</dbReference>
<comment type="function">
    <text evidence="6 7">This protein binds to 23S rRNA in the presence of protein L20.</text>
</comment>
<dbReference type="InterPro" id="IPR001787">
    <property type="entry name" value="Ribosomal_bL21"/>
</dbReference>
<dbReference type="NCBIfam" id="TIGR00061">
    <property type="entry name" value="L21"/>
    <property type="match status" value="1"/>
</dbReference>
<comment type="similarity">
    <text evidence="1 6 7">Belongs to the bacterial ribosomal protein bL21 family.</text>
</comment>
<keyword evidence="2 6" id="KW-0699">rRNA-binding</keyword>
<dbReference type="GO" id="GO:0006412">
    <property type="term" value="P:translation"/>
    <property type="evidence" value="ECO:0007669"/>
    <property type="project" value="UniProtKB-UniRule"/>
</dbReference>
<evidence type="ECO:0000256" key="1">
    <source>
        <dbReference type="ARBA" id="ARBA00008563"/>
    </source>
</evidence>
<dbReference type="InterPro" id="IPR028909">
    <property type="entry name" value="bL21-like"/>
</dbReference>
<dbReference type="EMBL" id="FOUU01000005">
    <property type="protein sequence ID" value="SFM85973.1"/>
    <property type="molecule type" value="Genomic_DNA"/>
</dbReference>
<dbReference type="SUPFAM" id="SSF141091">
    <property type="entry name" value="L21p-like"/>
    <property type="match status" value="1"/>
</dbReference>
<sequence>MYAIVETGGKQLKVEPGKVVHVEKLAVEPGEKVVFDRVLCVRDGEVVRIGTPYVEDAKVTGEVVEHFRGEKILIIKHKRRKNYRRRQGHRQWYTAVKIESIN</sequence>
<dbReference type="AlphaFoldDB" id="A0A1I4UB70"/>
<dbReference type="GO" id="GO:0019843">
    <property type="term" value="F:rRNA binding"/>
    <property type="evidence" value="ECO:0007669"/>
    <property type="project" value="UniProtKB-UniRule"/>
</dbReference>
<dbReference type="HAMAP" id="MF_01363">
    <property type="entry name" value="Ribosomal_bL21"/>
    <property type="match status" value="1"/>
</dbReference>
<keyword evidence="4 6" id="KW-0689">Ribosomal protein</keyword>
<evidence type="ECO:0000256" key="2">
    <source>
        <dbReference type="ARBA" id="ARBA00022730"/>
    </source>
</evidence>
<evidence type="ECO:0000313" key="8">
    <source>
        <dbReference type="EMBL" id="SFM85973.1"/>
    </source>
</evidence>
<protein>
    <recommendedName>
        <fullName evidence="6">Large ribosomal subunit protein bL21</fullName>
    </recommendedName>
</protein>
<accession>A0A1I4UB70</accession>
<evidence type="ECO:0000256" key="7">
    <source>
        <dbReference type="RuleBase" id="RU000562"/>
    </source>
</evidence>
<dbReference type="PANTHER" id="PTHR21349:SF0">
    <property type="entry name" value="LARGE RIBOSOMAL SUBUNIT PROTEIN BL21M"/>
    <property type="match status" value="1"/>
</dbReference>
<evidence type="ECO:0000313" key="9">
    <source>
        <dbReference type="Proteomes" id="UP000199611"/>
    </source>
</evidence>
<dbReference type="InterPro" id="IPR036164">
    <property type="entry name" value="bL21-like_sf"/>
</dbReference>
<keyword evidence="9" id="KW-1185">Reference proteome</keyword>
<dbReference type="STRING" id="39841.SAMN05660836_01746"/>
<dbReference type="GO" id="GO:0005840">
    <property type="term" value="C:ribosome"/>
    <property type="evidence" value="ECO:0007669"/>
    <property type="project" value="UniProtKB-KW"/>
</dbReference>
<evidence type="ECO:0000256" key="6">
    <source>
        <dbReference type="HAMAP-Rule" id="MF_01363"/>
    </source>
</evidence>
<dbReference type="Proteomes" id="UP000199611">
    <property type="component" value="Unassembled WGS sequence"/>
</dbReference>
<evidence type="ECO:0000256" key="4">
    <source>
        <dbReference type="ARBA" id="ARBA00022980"/>
    </source>
</evidence>
<dbReference type="RefSeq" id="WP_093395066.1">
    <property type="nucleotide sequence ID" value="NZ_FOUU01000005.1"/>
</dbReference>
<keyword evidence="5 6" id="KW-0687">Ribonucleoprotein</keyword>
<keyword evidence="3 6" id="KW-0694">RNA-binding</keyword>
<dbReference type="OrthoDB" id="9813334at2"/>